<dbReference type="SUPFAM" id="SSF52047">
    <property type="entry name" value="RNI-like"/>
    <property type="match status" value="2"/>
</dbReference>
<name>A0A0A1U1W9_ENTIV</name>
<dbReference type="Proteomes" id="UP000014680">
    <property type="component" value="Unassembled WGS sequence"/>
</dbReference>
<dbReference type="SMART" id="SM00367">
    <property type="entry name" value="LRR_CC"/>
    <property type="match status" value="10"/>
</dbReference>
<dbReference type="AlphaFoldDB" id="A0A0A1U1W9"/>
<dbReference type="EMBL" id="KB206772">
    <property type="protein sequence ID" value="ELP88028.1"/>
    <property type="molecule type" value="Genomic_DNA"/>
</dbReference>
<dbReference type="InterPro" id="IPR032675">
    <property type="entry name" value="LRR_dom_sf"/>
</dbReference>
<dbReference type="PANTHER" id="PTHR13318:SF190">
    <property type="entry name" value="PARTNER OF PAIRED, ISOFORM B"/>
    <property type="match status" value="1"/>
</dbReference>
<keyword evidence="2" id="KW-1185">Reference proteome</keyword>
<dbReference type="RefSeq" id="XP_004254799.1">
    <property type="nucleotide sequence ID" value="XM_004254751.1"/>
</dbReference>
<dbReference type="Gene3D" id="3.80.10.10">
    <property type="entry name" value="Ribonuclease Inhibitor"/>
    <property type="match status" value="2"/>
</dbReference>
<dbReference type="InterPro" id="IPR006553">
    <property type="entry name" value="Leu-rich_rpt_Cys-con_subtyp"/>
</dbReference>
<evidence type="ECO:0000313" key="2">
    <source>
        <dbReference type="Proteomes" id="UP000014680"/>
    </source>
</evidence>
<evidence type="ECO:0000313" key="1">
    <source>
        <dbReference type="EMBL" id="ELP88028.1"/>
    </source>
</evidence>
<reference evidence="1 2" key="1">
    <citation type="submission" date="2012-10" db="EMBL/GenBank/DDBJ databases">
        <authorList>
            <person name="Zafar N."/>
            <person name="Inman J."/>
            <person name="Hall N."/>
            <person name="Lorenzi H."/>
            <person name="Caler E."/>
        </authorList>
    </citation>
    <scope>NUCLEOTIDE SEQUENCE [LARGE SCALE GENOMIC DNA]</scope>
    <source>
        <strain evidence="1 2">IP1</strain>
    </source>
</reference>
<dbReference type="GO" id="GO:0019005">
    <property type="term" value="C:SCF ubiquitin ligase complex"/>
    <property type="evidence" value="ECO:0007669"/>
    <property type="project" value="TreeGrafter"/>
</dbReference>
<sequence length="668" mass="73981">METEPSSFSLFNTSRAKQSSLNFPSRPFLLSQSTTSLIPSLTEIVLDSVERFAGDFAMNQPHTPITLPPILATRLIQRVSNNPNATEQDLNLVLFRIFVGGTRLTNFDIHSTHLLTKVTCLNIFQLCQNAQITTLDISNANCSAPESLAVMFTSFKYLRFLNTDSCVAFDDNCLFNLISIRPPLEILSVSNCPKITDKSISELKNIHTLQSFKGNHLNLNFQSFCALHNLKEIEIFGCQNLDDFALEKISKNNPKLAFVSFGNGRLSDLAIQKCVQRLSANVEHINLSGCSRAGPLTLAQLFDSQFKLKYLNLAGCFGMNGDIIMETYHPMFRSNLFRWLENLKYLNIAACVQFSNEFISTILTSAPQISTLILDDTLIADNALEEFIKETIVYNETIRRSLHTPGMKIHPLSLSLKRCTKISDNALATLFKSRGTDLISINLSSSPTLSTLSLAVLSLNSNALKSFYAANNDLITENSWIKFVGNCRELSAVFLGNNRGVTNLVLSQICVSCPQISHLDVSGCLNLNQGAADILANMKSLQYLDISFDVAIGEDGIRKIANSLQRLSNFAIQGIEISRAYIFVQQAQCLNTLKLNFSQNCSDDLLRNIGAYCPFLSQIELRMCTSITDNGVNILIQKCSKVGHITLGGTSVTKFKMIQLANLGLFVS</sequence>
<dbReference type="OrthoDB" id="550575at2759"/>
<gene>
    <name evidence="1" type="ORF">EIN_419770</name>
</gene>
<organism evidence="1 2">
    <name type="scientific">Entamoeba invadens IP1</name>
    <dbReference type="NCBI Taxonomy" id="370355"/>
    <lineage>
        <taxon>Eukaryota</taxon>
        <taxon>Amoebozoa</taxon>
        <taxon>Evosea</taxon>
        <taxon>Archamoebae</taxon>
        <taxon>Mastigamoebida</taxon>
        <taxon>Entamoebidae</taxon>
        <taxon>Entamoeba</taxon>
    </lineage>
</organism>
<accession>A0A0A1U1W9</accession>
<dbReference type="KEGG" id="eiv:EIN_419770"/>
<protein>
    <submittedName>
        <fullName evidence="1">F-box/LRR-repeat protein, putative</fullName>
    </submittedName>
</protein>
<dbReference type="PANTHER" id="PTHR13318">
    <property type="entry name" value="PARTNER OF PAIRED, ISOFORM B-RELATED"/>
    <property type="match status" value="1"/>
</dbReference>
<dbReference type="OMA" id="DLTCCRF"/>
<dbReference type="GeneID" id="14887011"/>
<dbReference type="VEuPathDB" id="AmoebaDB:EIN_419770"/>
<proteinExistence type="predicted"/>
<dbReference type="GO" id="GO:0031146">
    <property type="term" value="P:SCF-dependent proteasomal ubiquitin-dependent protein catabolic process"/>
    <property type="evidence" value="ECO:0007669"/>
    <property type="project" value="TreeGrafter"/>
</dbReference>